<name>A0ABU9HVW4_9FLAO</name>
<dbReference type="EMBL" id="JBBYHR010000004">
    <property type="protein sequence ID" value="MEL1244310.1"/>
    <property type="molecule type" value="Genomic_DNA"/>
</dbReference>
<dbReference type="SUPFAM" id="SSF52833">
    <property type="entry name" value="Thioredoxin-like"/>
    <property type="match status" value="1"/>
</dbReference>
<keyword evidence="3" id="KW-1185">Reference proteome</keyword>
<dbReference type="PROSITE" id="PS51352">
    <property type="entry name" value="THIOREDOXIN_2"/>
    <property type="match status" value="1"/>
</dbReference>
<sequence>MSYLSKTGLLFCFLLLITSCKKDDDFTAYFGGQVINPRNNYIVFSKDDKVIDTLRLDKDNRFFIKFDSLTPGLYSFKNEPDYQYVYFEKNDSIMVSIDPSDFDESIVFSGRGEKKNNFMMELYLLHDADRNKTYNVYDLEYSKFIKSIDSTYRLRKAFYEKNKAAIKWSNEFDFYALSRVNLNYYTKKEYYPYIHARRTGKEVRSQLPKGFYDFRKTIDYNDTKLLHYSPYLRYLSAMLNNMAITKDHKSSSLQEQLYRDNIEKLNIADSIFSNNKVKNVVLNNIAFSYLLEDQNIANNKKFLDRYLQLSTDDSEDNEIRKIGNAIQLLKEGSKLPDVKLVDSNNKPFDSNTIKKETVIFFWTGCAMAQAEMIYEKINSLKKTHPATDFIAVNVDEDREWKKTVPQFSAEKVLQLRAADFTALRDKWVITKISRTIILNPGGTIKNAFANLMDEKFEEELK</sequence>
<gene>
    <name evidence="2" type="ORF">AAEO56_08575</name>
</gene>
<dbReference type="InterPro" id="IPR013740">
    <property type="entry name" value="Redoxin"/>
</dbReference>
<dbReference type="PROSITE" id="PS51257">
    <property type="entry name" value="PROKAR_LIPOPROTEIN"/>
    <property type="match status" value="1"/>
</dbReference>
<reference evidence="2 3" key="1">
    <citation type="submission" date="2024-04" db="EMBL/GenBank/DDBJ databases">
        <title>Flavobacterium sp. DGU11 16S ribosomal RNA gene Genome sequencing and assembly.</title>
        <authorList>
            <person name="Park S."/>
        </authorList>
    </citation>
    <scope>NUCLEOTIDE SEQUENCE [LARGE SCALE GENOMIC DNA]</scope>
    <source>
        <strain evidence="2 3">DGU11</strain>
    </source>
</reference>
<feature type="domain" description="Thioredoxin" evidence="1">
    <location>
        <begin position="329"/>
        <end position="461"/>
    </location>
</feature>
<evidence type="ECO:0000313" key="2">
    <source>
        <dbReference type="EMBL" id="MEL1244310.1"/>
    </source>
</evidence>
<evidence type="ECO:0000313" key="3">
    <source>
        <dbReference type="Proteomes" id="UP001464555"/>
    </source>
</evidence>
<accession>A0ABU9HVW4</accession>
<dbReference type="Gene3D" id="3.40.30.10">
    <property type="entry name" value="Glutaredoxin"/>
    <property type="match status" value="1"/>
</dbReference>
<organism evidence="2 3">
    <name type="scientific">Flavobacterium arundinis</name>
    <dbReference type="NCBI Taxonomy" id="3139143"/>
    <lineage>
        <taxon>Bacteria</taxon>
        <taxon>Pseudomonadati</taxon>
        <taxon>Bacteroidota</taxon>
        <taxon>Flavobacteriia</taxon>
        <taxon>Flavobacteriales</taxon>
        <taxon>Flavobacteriaceae</taxon>
        <taxon>Flavobacterium</taxon>
    </lineage>
</organism>
<proteinExistence type="predicted"/>
<dbReference type="Proteomes" id="UP001464555">
    <property type="component" value="Unassembled WGS sequence"/>
</dbReference>
<dbReference type="InterPro" id="IPR013766">
    <property type="entry name" value="Thioredoxin_domain"/>
</dbReference>
<protein>
    <submittedName>
        <fullName evidence="2">Thioredoxin-like domain-containing protein</fullName>
    </submittedName>
</protein>
<dbReference type="RefSeq" id="WP_341696628.1">
    <property type="nucleotide sequence ID" value="NZ_JBBYHR010000004.1"/>
</dbReference>
<dbReference type="Pfam" id="PF08534">
    <property type="entry name" value="Redoxin"/>
    <property type="match status" value="1"/>
</dbReference>
<evidence type="ECO:0000259" key="1">
    <source>
        <dbReference type="PROSITE" id="PS51352"/>
    </source>
</evidence>
<dbReference type="InterPro" id="IPR036249">
    <property type="entry name" value="Thioredoxin-like_sf"/>
</dbReference>
<comment type="caution">
    <text evidence="2">The sequence shown here is derived from an EMBL/GenBank/DDBJ whole genome shotgun (WGS) entry which is preliminary data.</text>
</comment>